<dbReference type="Gene3D" id="2.60.40.10">
    <property type="entry name" value="Immunoglobulins"/>
    <property type="match status" value="1"/>
</dbReference>
<dbReference type="InterPro" id="IPR014756">
    <property type="entry name" value="Ig_E-set"/>
</dbReference>
<keyword evidence="4" id="KW-1185">Reference proteome</keyword>
<dbReference type="InterPro" id="IPR002909">
    <property type="entry name" value="IPT_dom"/>
</dbReference>
<feature type="domain" description="IPT/TIG" evidence="2">
    <location>
        <begin position="205"/>
        <end position="278"/>
    </location>
</feature>
<evidence type="ECO:0000313" key="4">
    <source>
        <dbReference type="Proteomes" id="UP000545286"/>
    </source>
</evidence>
<dbReference type="InterPro" id="IPR013783">
    <property type="entry name" value="Ig-like_fold"/>
</dbReference>
<reference evidence="3 4" key="1">
    <citation type="submission" date="2020-08" db="EMBL/GenBank/DDBJ databases">
        <title>Sequencing the genomes of 1000 actinobacteria strains.</title>
        <authorList>
            <person name="Klenk H.-P."/>
        </authorList>
    </citation>
    <scope>NUCLEOTIDE SEQUENCE [LARGE SCALE GENOMIC DNA]</scope>
    <source>
        <strain evidence="3 4">DSM 20419</strain>
    </source>
</reference>
<dbReference type="GO" id="GO:0005975">
    <property type="term" value="P:carbohydrate metabolic process"/>
    <property type="evidence" value="ECO:0007669"/>
    <property type="project" value="UniProtKB-ARBA"/>
</dbReference>
<comment type="caution">
    <text evidence="3">The sequence shown here is derived from an EMBL/GenBank/DDBJ whole genome shotgun (WGS) entry which is preliminary data.</text>
</comment>
<evidence type="ECO:0000313" key="3">
    <source>
        <dbReference type="EMBL" id="MBB2956969.1"/>
    </source>
</evidence>
<dbReference type="EMBL" id="JACHWJ010000001">
    <property type="protein sequence ID" value="MBB2956969.1"/>
    <property type="molecule type" value="Genomic_DNA"/>
</dbReference>
<evidence type="ECO:0000256" key="1">
    <source>
        <dbReference type="SAM" id="MobiDB-lite"/>
    </source>
</evidence>
<accession>A0A7W4UMX2</accession>
<dbReference type="Pfam" id="PF01833">
    <property type="entry name" value="TIG"/>
    <property type="match status" value="1"/>
</dbReference>
<sequence length="284" mass="30292">MNEPDEQGNTLGAVAIPIGGALAFAPLAIGNVVSSVDGGDRTLKLSEKYPAYRKLGLFKADEGFEQGGEAGDKIEFFQRGYSLNGEDTLTLKVGLAQTDAVVREFIRGRTPDANGRILVGEIATAQRYLGWAETVYKPIEGQRRGLLERDNGVFFIAELERDKAEKGSNRGWIATMQWEPHEWFEDKYYAEWFLYPEYVVTDPAPTVTAATPSAAAAGATVTITGTNFTGTTAVRFGSTPATGFTVVSATQLTAVVPAGTAGSAPIQVSKGSTSSATFPYTRGA</sequence>
<feature type="compositionally biased region" description="Polar residues" evidence="1">
    <location>
        <begin position="269"/>
        <end position="278"/>
    </location>
</feature>
<gene>
    <name evidence="3" type="ORF">FHX72_001081</name>
</gene>
<proteinExistence type="predicted"/>
<dbReference type="Proteomes" id="UP000545286">
    <property type="component" value="Unassembled WGS sequence"/>
</dbReference>
<protein>
    <recommendedName>
        <fullName evidence="2">IPT/TIG domain-containing protein</fullName>
    </recommendedName>
</protein>
<evidence type="ECO:0000259" key="2">
    <source>
        <dbReference type="Pfam" id="PF01833"/>
    </source>
</evidence>
<organism evidence="3 4">
    <name type="scientific">Pseudoclavibacter helvolus</name>
    <dbReference type="NCBI Taxonomy" id="255205"/>
    <lineage>
        <taxon>Bacteria</taxon>
        <taxon>Bacillati</taxon>
        <taxon>Actinomycetota</taxon>
        <taxon>Actinomycetes</taxon>
        <taxon>Micrococcales</taxon>
        <taxon>Microbacteriaceae</taxon>
        <taxon>Pseudoclavibacter</taxon>
    </lineage>
</organism>
<feature type="region of interest" description="Disordered" evidence="1">
    <location>
        <begin position="263"/>
        <end position="284"/>
    </location>
</feature>
<name>A0A7W4UMX2_9MICO</name>
<dbReference type="SUPFAM" id="SSF81296">
    <property type="entry name" value="E set domains"/>
    <property type="match status" value="1"/>
</dbReference>
<dbReference type="CDD" id="cd00102">
    <property type="entry name" value="IPT"/>
    <property type="match status" value="1"/>
</dbReference>
<dbReference type="RefSeq" id="WP_183623440.1">
    <property type="nucleotide sequence ID" value="NZ_JACHWJ010000001.1"/>
</dbReference>
<dbReference type="AlphaFoldDB" id="A0A7W4UMX2"/>